<accession>A0AAT9GKV0</accession>
<evidence type="ECO:0000259" key="1">
    <source>
        <dbReference type="PROSITE" id="PS50042"/>
    </source>
</evidence>
<dbReference type="EMBL" id="AP029612">
    <property type="protein sequence ID" value="BFG71250.1"/>
    <property type="molecule type" value="Genomic_DNA"/>
</dbReference>
<protein>
    <submittedName>
        <fullName evidence="2">Crp/Fnr family transcriptional regulator</fullName>
    </submittedName>
</protein>
<dbReference type="Gene3D" id="2.60.120.10">
    <property type="entry name" value="Jelly Rolls"/>
    <property type="match status" value="1"/>
</dbReference>
<organism evidence="2">
    <name type="scientific">Sediminibacterium sp. KACHI17</name>
    <dbReference type="NCBI Taxonomy" id="1751071"/>
    <lineage>
        <taxon>Bacteria</taxon>
        <taxon>Pseudomonadati</taxon>
        <taxon>Bacteroidota</taxon>
        <taxon>Chitinophagia</taxon>
        <taxon>Chitinophagales</taxon>
        <taxon>Chitinophagaceae</taxon>
        <taxon>Sediminibacterium</taxon>
    </lineage>
</organism>
<dbReference type="RefSeq" id="WP_353548885.1">
    <property type="nucleotide sequence ID" value="NZ_AP029612.1"/>
</dbReference>
<evidence type="ECO:0000313" key="2">
    <source>
        <dbReference type="EMBL" id="BFG71250.1"/>
    </source>
</evidence>
<dbReference type="InterPro" id="IPR000595">
    <property type="entry name" value="cNMP-bd_dom"/>
</dbReference>
<proteinExistence type="predicted"/>
<name>A0AAT9GKV0_9BACT</name>
<dbReference type="AlphaFoldDB" id="A0AAT9GKV0"/>
<dbReference type="InterPro" id="IPR014710">
    <property type="entry name" value="RmlC-like_jellyroll"/>
</dbReference>
<reference evidence="2" key="1">
    <citation type="submission" date="2024-02" db="EMBL/GenBank/DDBJ databases">
        <title>Sediminibacterium planktonica sp. nov. and Sediminibacterium longus sp. nov., isolated from surface lake and river water.</title>
        <authorList>
            <person name="Watanabe K."/>
            <person name="Takemine S."/>
            <person name="Ishii Y."/>
            <person name="Ogata Y."/>
            <person name="Shindo C."/>
            <person name="Suda W."/>
        </authorList>
    </citation>
    <scope>NUCLEOTIDE SEQUENCE</scope>
    <source>
        <strain evidence="2">KACHI17</strain>
    </source>
</reference>
<dbReference type="Pfam" id="PF00027">
    <property type="entry name" value="cNMP_binding"/>
    <property type="match status" value="1"/>
</dbReference>
<dbReference type="SUPFAM" id="SSF51206">
    <property type="entry name" value="cAMP-binding domain-like"/>
    <property type="match status" value="1"/>
</dbReference>
<dbReference type="PROSITE" id="PS50042">
    <property type="entry name" value="CNMP_BINDING_3"/>
    <property type="match status" value="1"/>
</dbReference>
<dbReference type="CDD" id="cd00038">
    <property type="entry name" value="CAP_ED"/>
    <property type="match status" value="1"/>
</dbReference>
<gene>
    <name evidence="2" type="ORF">KACHI17_21310</name>
</gene>
<feature type="domain" description="Cyclic nucleotide-binding" evidence="1">
    <location>
        <begin position="16"/>
        <end position="71"/>
    </location>
</feature>
<sequence>MTVQSLLQHLKNHIQLTEAEEQIIIDHLTPRTFKRGEFLTKEGEVNRYTNYIVSGAARVYYIDQAGQEHVIQLGICDWWTGDFSSFITQTKGILYTEALEKTEVLSFSYDHLQDVYRQVPAMERFFRLLIQKAYAAFQRRVLESLSMDAEQRYLAFREMYPDMDQHLSQKHIASYLGMSAEFLSKIKKRIVEKQRSKIRNII</sequence>
<dbReference type="InterPro" id="IPR018490">
    <property type="entry name" value="cNMP-bd_dom_sf"/>
</dbReference>